<gene>
    <name evidence="2" type="ORF">K0T92_23330</name>
</gene>
<evidence type="ECO:0000313" key="2">
    <source>
        <dbReference type="EMBL" id="MBW7477658.1"/>
    </source>
</evidence>
<evidence type="ECO:0000313" key="3">
    <source>
        <dbReference type="Proteomes" id="UP000812277"/>
    </source>
</evidence>
<keyword evidence="1" id="KW-1133">Transmembrane helix</keyword>
<accession>A0ABS7DD55</accession>
<comment type="caution">
    <text evidence="2">The sequence shown here is derived from an EMBL/GenBank/DDBJ whole genome shotgun (WGS) entry which is preliminary data.</text>
</comment>
<keyword evidence="1" id="KW-0812">Transmembrane</keyword>
<dbReference type="PROSITE" id="PS51257">
    <property type="entry name" value="PROKAR_LIPOPROTEIN"/>
    <property type="match status" value="1"/>
</dbReference>
<protein>
    <submittedName>
        <fullName evidence="2">Cyclic lactone autoinducer peptide</fullName>
    </submittedName>
</protein>
<dbReference type="RefSeq" id="WP_219875033.1">
    <property type="nucleotide sequence ID" value="NZ_JAHZIJ010000028.1"/>
</dbReference>
<dbReference type="NCBIfam" id="TIGR04223">
    <property type="entry name" value="quorum_AgrD"/>
    <property type="match status" value="1"/>
</dbReference>
<keyword evidence="1" id="KW-0472">Membrane</keyword>
<organism evidence="2 3">
    <name type="scientific">Paenibacillus oenotherae</name>
    <dbReference type="NCBI Taxonomy" id="1435645"/>
    <lineage>
        <taxon>Bacteria</taxon>
        <taxon>Bacillati</taxon>
        <taxon>Bacillota</taxon>
        <taxon>Bacilli</taxon>
        <taxon>Bacillales</taxon>
        <taxon>Paenibacillaceae</taxon>
        <taxon>Paenibacillus</taxon>
    </lineage>
</organism>
<name>A0ABS7DD55_9BACL</name>
<dbReference type="EMBL" id="JAHZIJ010000028">
    <property type="protein sequence ID" value="MBW7477658.1"/>
    <property type="molecule type" value="Genomic_DNA"/>
</dbReference>
<dbReference type="InterPro" id="IPR009229">
    <property type="entry name" value="AgrD"/>
</dbReference>
<keyword evidence="3" id="KW-1185">Reference proteome</keyword>
<proteinExistence type="predicted"/>
<reference evidence="2 3" key="1">
    <citation type="submission" date="2021-07" db="EMBL/GenBank/DDBJ databases">
        <title>Paenibacillus radiodurans sp. nov., isolated from the southeastern edge of Tengger Desert.</title>
        <authorList>
            <person name="Zhang G."/>
        </authorList>
    </citation>
    <scope>NUCLEOTIDE SEQUENCE [LARGE SCALE GENOMIC DNA]</scope>
    <source>
        <strain evidence="2 3">DT7-4</strain>
    </source>
</reference>
<sequence>MNRLSTKLLYFVCSVLVWIGVSIVSTACSAWLYQPKVPSELLKK</sequence>
<feature type="transmembrane region" description="Helical" evidence="1">
    <location>
        <begin position="9"/>
        <end position="33"/>
    </location>
</feature>
<dbReference type="Proteomes" id="UP000812277">
    <property type="component" value="Unassembled WGS sequence"/>
</dbReference>
<evidence type="ECO:0000256" key="1">
    <source>
        <dbReference type="SAM" id="Phobius"/>
    </source>
</evidence>